<evidence type="ECO:0000313" key="3">
    <source>
        <dbReference type="Proteomes" id="UP000005262"/>
    </source>
</evidence>
<accession>J7J2X6</accession>
<dbReference type="Proteomes" id="UP000005262">
    <property type="component" value="Chromosome"/>
</dbReference>
<keyword evidence="1" id="KW-1133">Transmembrane helix</keyword>
<evidence type="ECO:0000313" key="2">
    <source>
        <dbReference type="EMBL" id="AFQ45301.1"/>
    </source>
</evidence>
<reference evidence="2 3" key="1">
    <citation type="journal article" date="2012" name="J. Bacteriol.">
        <title>Complete genome sequences of Desulfosporosinus orientis DSM765T, Desulfosporosinus youngiae DSM17734T, Desulfosporosinus meridiei DSM13257T, and Desulfosporosinus acidiphilus DSM22704T.</title>
        <authorList>
            <person name="Pester M."/>
            <person name="Brambilla E."/>
            <person name="Alazard D."/>
            <person name="Rattei T."/>
            <person name="Weinmaier T."/>
            <person name="Han J."/>
            <person name="Lucas S."/>
            <person name="Lapidus A."/>
            <person name="Cheng J.F."/>
            <person name="Goodwin L."/>
            <person name="Pitluck S."/>
            <person name="Peters L."/>
            <person name="Ovchinnikova G."/>
            <person name="Teshima H."/>
            <person name="Detter J.C."/>
            <person name="Han C.S."/>
            <person name="Tapia R."/>
            <person name="Land M.L."/>
            <person name="Hauser L."/>
            <person name="Kyrpides N.C."/>
            <person name="Ivanova N.N."/>
            <person name="Pagani I."/>
            <person name="Huntmann M."/>
            <person name="Wei C.L."/>
            <person name="Davenport K.W."/>
            <person name="Daligault H."/>
            <person name="Chain P.S."/>
            <person name="Chen A."/>
            <person name="Mavromatis K."/>
            <person name="Markowitz V."/>
            <person name="Szeto E."/>
            <person name="Mikhailova N."/>
            <person name="Pati A."/>
            <person name="Wagner M."/>
            <person name="Woyke T."/>
            <person name="Ollivier B."/>
            <person name="Klenk H.P."/>
            <person name="Spring S."/>
            <person name="Loy A."/>
        </authorList>
    </citation>
    <scope>NUCLEOTIDE SEQUENCE [LARGE SCALE GENOMIC DNA]</scope>
    <source>
        <strain evidence="3">ATCC BAA-275 / DSM 13257 / NCIMB 13706 / S10</strain>
    </source>
</reference>
<keyword evidence="1" id="KW-0472">Membrane</keyword>
<reference evidence="3" key="2">
    <citation type="submission" date="2012-08" db="EMBL/GenBank/DDBJ databases">
        <title>Finished genome of Desulfosporosinus meridiei DSM 13257.</title>
        <authorList>
            <person name="Huntemann M."/>
            <person name="Wei C.-L."/>
            <person name="Han J."/>
            <person name="Detter J.C."/>
            <person name="Han C."/>
            <person name="Davenport K."/>
            <person name="Daligault H."/>
            <person name="Erkkila T."/>
            <person name="Gu W."/>
            <person name="Munk A.C.C."/>
            <person name="Teshima H."/>
            <person name="Xu Y."/>
            <person name="Chain P."/>
            <person name="Tapia R."/>
            <person name="Chen A."/>
            <person name="Krypides N."/>
            <person name="Mavromatis K."/>
            <person name="Markowitz V."/>
            <person name="Szeto E."/>
            <person name="Ivanova N."/>
            <person name="Mikhailova N."/>
            <person name="Ovchinnikova G."/>
            <person name="Pagani I."/>
            <person name="Pati A."/>
            <person name="Goodwin L."/>
            <person name="Peters L."/>
            <person name="Pitluck S."/>
            <person name="Woyke T."/>
            <person name="Pester M."/>
            <person name="Spring S."/>
            <person name="Ollivier B."/>
            <person name="Rattei T."/>
            <person name="Klenk H.-P."/>
            <person name="Wagner M."/>
            <person name="Loy A."/>
        </authorList>
    </citation>
    <scope>NUCLEOTIDE SEQUENCE [LARGE SCALE GENOMIC DNA]</scope>
    <source>
        <strain evidence="3">ATCC BAA-275 / DSM 13257 / NCIMB 13706 / S10</strain>
    </source>
</reference>
<feature type="transmembrane region" description="Helical" evidence="1">
    <location>
        <begin position="6"/>
        <end position="27"/>
    </location>
</feature>
<gene>
    <name evidence="2" type="ordered locus">Desmer_3450</name>
</gene>
<sequence>MAFGFYNGVAISGVSIQFNEAYLLFVYRARKARNDLNINME</sequence>
<organism evidence="2 3">
    <name type="scientific">Desulfosporosinus meridiei (strain ATCC BAA-275 / DSM 13257 / KCTC 12902 / NCIMB 13706 / S10)</name>
    <dbReference type="NCBI Taxonomy" id="768704"/>
    <lineage>
        <taxon>Bacteria</taxon>
        <taxon>Bacillati</taxon>
        <taxon>Bacillota</taxon>
        <taxon>Clostridia</taxon>
        <taxon>Eubacteriales</taxon>
        <taxon>Desulfitobacteriaceae</taxon>
        <taxon>Desulfosporosinus</taxon>
    </lineage>
</organism>
<keyword evidence="1" id="KW-0812">Transmembrane</keyword>
<proteinExistence type="predicted"/>
<name>J7J2X6_DESMD</name>
<evidence type="ECO:0000256" key="1">
    <source>
        <dbReference type="SAM" id="Phobius"/>
    </source>
</evidence>
<dbReference type="HOGENOM" id="CLU_3269054_0_0_9"/>
<dbReference type="KEGG" id="dmi:Desmer_3450"/>
<dbReference type="EMBL" id="CP003629">
    <property type="protein sequence ID" value="AFQ45301.1"/>
    <property type="molecule type" value="Genomic_DNA"/>
</dbReference>
<dbReference type="AlphaFoldDB" id="J7J2X6"/>
<protein>
    <submittedName>
        <fullName evidence="2">Uncharacterized protein</fullName>
    </submittedName>
</protein>
<keyword evidence="3" id="KW-1185">Reference proteome</keyword>